<dbReference type="Proteomes" id="UP001163846">
    <property type="component" value="Unassembled WGS sequence"/>
</dbReference>
<dbReference type="EMBL" id="MU806253">
    <property type="protein sequence ID" value="KAJ3837332.1"/>
    <property type="molecule type" value="Genomic_DNA"/>
</dbReference>
<proteinExistence type="predicted"/>
<evidence type="ECO:0000313" key="3">
    <source>
        <dbReference type="Proteomes" id="UP001163846"/>
    </source>
</evidence>
<accession>A0AA38UGH8</accession>
<evidence type="ECO:0000313" key="2">
    <source>
        <dbReference type="EMBL" id="KAJ3837332.1"/>
    </source>
</evidence>
<keyword evidence="3" id="KW-1185">Reference proteome</keyword>
<gene>
    <name evidence="2" type="ORF">F5878DRAFT_622631</name>
</gene>
<feature type="non-terminal residue" evidence="2">
    <location>
        <position position="1"/>
    </location>
</feature>
<comment type="caution">
    <text evidence="2">The sequence shown here is derived from an EMBL/GenBank/DDBJ whole genome shotgun (WGS) entry which is preliminary data.</text>
</comment>
<protein>
    <submittedName>
        <fullName evidence="2">Uncharacterized protein</fullName>
    </submittedName>
</protein>
<dbReference type="AlphaFoldDB" id="A0AA38UGH8"/>
<name>A0AA38UGH8_9AGAR</name>
<feature type="compositionally biased region" description="Low complexity" evidence="1">
    <location>
        <begin position="46"/>
        <end position="66"/>
    </location>
</feature>
<sequence length="262" mass="30256">RLQVALLFVNLQERRFQQTLALSAKTPSQGECENRLRDASKEFISASAATQQSSRSRPRSLTSSLNRRADSDAQLRQKAPVIFDKYMIQPYGRMAFTLMEVHFDWHKFIRSSAGKYFLNIVINQGNPYVLPYAKAYISTEYARYQWKSITQGVERWDLEIEKSGGLMKLADMTTLGKKVKHTELGDAMAQEEVAKLFKRLVDRHQEYDAEHEDVHDSEPSEKYKDLVEEIFKELLQENFDKLKPEWGSISSHSQQSTSLASH</sequence>
<evidence type="ECO:0000256" key="1">
    <source>
        <dbReference type="SAM" id="MobiDB-lite"/>
    </source>
</evidence>
<feature type="region of interest" description="Disordered" evidence="1">
    <location>
        <begin position="46"/>
        <end position="71"/>
    </location>
</feature>
<reference evidence="2" key="1">
    <citation type="submission" date="2022-08" db="EMBL/GenBank/DDBJ databases">
        <authorList>
            <consortium name="DOE Joint Genome Institute"/>
            <person name="Min B."/>
            <person name="Riley R."/>
            <person name="Sierra-Patev S."/>
            <person name="Naranjo-Ortiz M."/>
            <person name="Looney B."/>
            <person name="Konkel Z."/>
            <person name="Slot J.C."/>
            <person name="Sakamoto Y."/>
            <person name="Steenwyk J.L."/>
            <person name="Rokas A."/>
            <person name="Carro J."/>
            <person name="Camarero S."/>
            <person name="Ferreira P."/>
            <person name="Molpeceres G."/>
            <person name="Ruiz-Duenas F.J."/>
            <person name="Serrano A."/>
            <person name="Henrissat B."/>
            <person name="Drula E."/>
            <person name="Hughes K.W."/>
            <person name="Mata J.L."/>
            <person name="Ishikawa N.K."/>
            <person name="Vargas-Isla R."/>
            <person name="Ushijima S."/>
            <person name="Smith C.A."/>
            <person name="Ahrendt S."/>
            <person name="Andreopoulos W."/>
            <person name="He G."/>
            <person name="Labutti K."/>
            <person name="Lipzen A."/>
            <person name="Ng V."/>
            <person name="Sandor L."/>
            <person name="Barry K."/>
            <person name="Martinez A.T."/>
            <person name="Xiao Y."/>
            <person name="Gibbons J.G."/>
            <person name="Terashima K."/>
            <person name="Hibbett D.S."/>
            <person name="Grigoriev I.V."/>
        </authorList>
    </citation>
    <scope>NUCLEOTIDE SEQUENCE</scope>
    <source>
        <strain evidence="2">TFB9207</strain>
    </source>
</reference>
<organism evidence="2 3">
    <name type="scientific">Lentinula raphanica</name>
    <dbReference type="NCBI Taxonomy" id="153919"/>
    <lineage>
        <taxon>Eukaryota</taxon>
        <taxon>Fungi</taxon>
        <taxon>Dikarya</taxon>
        <taxon>Basidiomycota</taxon>
        <taxon>Agaricomycotina</taxon>
        <taxon>Agaricomycetes</taxon>
        <taxon>Agaricomycetidae</taxon>
        <taxon>Agaricales</taxon>
        <taxon>Marasmiineae</taxon>
        <taxon>Omphalotaceae</taxon>
        <taxon>Lentinula</taxon>
    </lineage>
</organism>